<comment type="caution">
    <text evidence="1">The sequence shown here is derived from an EMBL/GenBank/DDBJ whole genome shotgun (WGS) entry which is preliminary data.</text>
</comment>
<gene>
    <name evidence="1" type="ORF">DCC81_02600</name>
</gene>
<dbReference type="Proteomes" id="UP000244450">
    <property type="component" value="Unassembled WGS sequence"/>
</dbReference>
<accession>A0A2T7BL58</accession>
<keyword evidence="2" id="KW-1185">Reference proteome</keyword>
<dbReference type="AlphaFoldDB" id="A0A2T7BL58"/>
<evidence type="ECO:0000313" key="1">
    <source>
        <dbReference type="EMBL" id="PUZ28392.1"/>
    </source>
</evidence>
<sequence>MKLFSFWRRQPKVAPVVIDPSKPAPIAEERPPVVPLQLLILQVVQAFPNRGEDRALRRFFEKTSIDAARVLQSRNQLVENGLLQQGVVKQGVQYFVLSEKGGTYLEEHYKPEAMIAYVLEIEPKGFIATLLRNIAEKSQQES</sequence>
<organism evidence="1 2">
    <name type="scientific">Chitinophaga parva</name>
    <dbReference type="NCBI Taxonomy" id="2169414"/>
    <lineage>
        <taxon>Bacteria</taxon>
        <taxon>Pseudomonadati</taxon>
        <taxon>Bacteroidota</taxon>
        <taxon>Chitinophagia</taxon>
        <taxon>Chitinophagales</taxon>
        <taxon>Chitinophagaceae</taxon>
        <taxon>Chitinophaga</taxon>
    </lineage>
</organism>
<evidence type="ECO:0000313" key="2">
    <source>
        <dbReference type="Proteomes" id="UP000244450"/>
    </source>
</evidence>
<reference evidence="1 2" key="1">
    <citation type="submission" date="2018-04" db="EMBL/GenBank/DDBJ databases">
        <title>Chitinophaga fuyangensis sp. nov., isolated from soil in a chemical factory.</title>
        <authorList>
            <person name="Chen K."/>
        </authorList>
    </citation>
    <scope>NUCLEOTIDE SEQUENCE [LARGE SCALE GENOMIC DNA]</scope>
    <source>
        <strain evidence="1 2">LY-1</strain>
    </source>
</reference>
<protein>
    <recommendedName>
        <fullName evidence="3">Transcriptional regulator</fullName>
    </recommendedName>
</protein>
<proteinExistence type="predicted"/>
<dbReference type="EMBL" id="QCYK01000001">
    <property type="protein sequence ID" value="PUZ28392.1"/>
    <property type="molecule type" value="Genomic_DNA"/>
</dbReference>
<name>A0A2T7BL58_9BACT</name>
<evidence type="ECO:0008006" key="3">
    <source>
        <dbReference type="Google" id="ProtNLM"/>
    </source>
</evidence>